<gene>
    <name evidence="3" type="ORF">GIL414_LOCUS68611</name>
</gene>
<feature type="compositionally biased region" description="Polar residues" evidence="1">
    <location>
        <begin position="41"/>
        <end position="52"/>
    </location>
</feature>
<name>A0A8S3H7H3_9BILA</name>
<dbReference type="EMBL" id="CAJOBJ010328406">
    <property type="protein sequence ID" value="CAF5178838.1"/>
    <property type="molecule type" value="Genomic_DNA"/>
</dbReference>
<evidence type="ECO:0000313" key="3">
    <source>
        <dbReference type="EMBL" id="CAF5178838.1"/>
    </source>
</evidence>
<keyword evidence="2" id="KW-0472">Membrane</keyword>
<feature type="non-terminal residue" evidence="3">
    <location>
        <position position="1"/>
    </location>
</feature>
<accession>A0A8S3H7H3</accession>
<feature type="region of interest" description="Disordered" evidence="1">
    <location>
        <begin position="39"/>
        <end position="91"/>
    </location>
</feature>
<organism evidence="3 4">
    <name type="scientific">Rotaria magnacalcarata</name>
    <dbReference type="NCBI Taxonomy" id="392030"/>
    <lineage>
        <taxon>Eukaryota</taxon>
        <taxon>Metazoa</taxon>
        <taxon>Spiralia</taxon>
        <taxon>Gnathifera</taxon>
        <taxon>Rotifera</taxon>
        <taxon>Eurotatoria</taxon>
        <taxon>Bdelloidea</taxon>
        <taxon>Philodinida</taxon>
        <taxon>Philodinidae</taxon>
        <taxon>Rotaria</taxon>
    </lineage>
</organism>
<feature type="transmembrane region" description="Helical" evidence="2">
    <location>
        <begin position="120"/>
        <end position="141"/>
    </location>
</feature>
<evidence type="ECO:0000256" key="1">
    <source>
        <dbReference type="SAM" id="MobiDB-lite"/>
    </source>
</evidence>
<keyword evidence="2" id="KW-0812">Transmembrane</keyword>
<feature type="compositionally biased region" description="Acidic residues" evidence="1">
    <location>
        <begin position="72"/>
        <end position="83"/>
    </location>
</feature>
<sequence>MTKVAVDMLEYELHEYNVPRENPLVASDNVDLKPAGYENPVFSSQELPGTSRRNGKIITTKLPEKFDGNDGGGDDDDDDDDEDKNNIGFERLPDEGHRVGLFVLKFHKFLVRMIKNERTIVVNAVKVLLLIGFIIYFGFAMSAQYGTPAFPILGNLFRGNYGFALFFLVVLVIFGVAWEKFLRNLLERLIKIISTST</sequence>
<dbReference type="AlphaFoldDB" id="A0A8S3H7H3"/>
<feature type="transmembrane region" description="Helical" evidence="2">
    <location>
        <begin position="161"/>
        <end position="178"/>
    </location>
</feature>
<keyword evidence="2" id="KW-1133">Transmembrane helix</keyword>
<dbReference type="Proteomes" id="UP000681720">
    <property type="component" value="Unassembled WGS sequence"/>
</dbReference>
<evidence type="ECO:0000313" key="4">
    <source>
        <dbReference type="Proteomes" id="UP000681720"/>
    </source>
</evidence>
<protein>
    <submittedName>
        <fullName evidence="3">Uncharacterized protein</fullName>
    </submittedName>
</protein>
<evidence type="ECO:0000256" key="2">
    <source>
        <dbReference type="SAM" id="Phobius"/>
    </source>
</evidence>
<comment type="caution">
    <text evidence="3">The sequence shown here is derived from an EMBL/GenBank/DDBJ whole genome shotgun (WGS) entry which is preliminary data.</text>
</comment>
<reference evidence="3" key="1">
    <citation type="submission" date="2021-02" db="EMBL/GenBank/DDBJ databases">
        <authorList>
            <person name="Nowell W R."/>
        </authorList>
    </citation>
    <scope>NUCLEOTIDE SEQUENCE</scope>
</reference>
<proteinExistence type="predicted"/>